<dbReference type="EMBL" id="DS985261">
    <property type="protein sequence ID" value="EDV20291.1"/>
    <property type="molecule type" value="Genomic_DNA"/>
</dbReference>
<accession>B3SAC7</accession>
<dbReference type="CTD" id="6758454"/>
<keyword evidence="2" id="KW-0732">Signal</keyword>
<dbReference type="InParanoid" id="B3SAC7"/>
<evidence type="ECO:0000313" key="4">
    <source>
        <dbReference type="Proteomes" id="UP000009022"/>
    </source>
</evidence>
<keyword evidence="4" id="KW-1185">Reference proteome</keyword>
<keyword evidence="1" id="KW-1015">Disulfide bond</keyword>
<gene>
    <name evidence="3" type="ORF">TRIADDRAFT_61215</name>
</gene>
<feature type="signal peptide" evidence="2">
    <location>
        <begin position="1"/>
        <end position="25"/>
    </location>
</feature>
<dbReference type="InterPro" id="IPR036055">
    <property type="entry name" value="LDL_receptor-like_sf"/>
</dbReference>
<dbReference type="HOGENOM" id="CLU_1742874_0_0_1"/>
<dbReference type="RefSeq" id="XP_002117241.1">
    <property type="nucleotide sequence ID" value="XM_002117205.1"/>
</dbReference>
<reference evidence="3 4" key="1">
    <citation type="journal article" date="2008" name="Nature">
        <title>The Trichoplax genome and the nature of placozoans.</title>
        <authorList>
            <person name="Srivastava M."/>
            <person name="Begovic E."/>
            <person name="Chapman J."/>
            <person name="Putnam N.H."/>
            <person name="Hellsten U."/>
            <person name="Kawashima T."/>
            <person name="Kuo A."/>
            <person name="Mitros T."/>
            <person name="Salamov A."/>
            <person name="Carpenter M.L."/>
            <person name="Signorovitch A.Y."/>
            <person name="Moreno M.A."/>
            <person name="Kamm K."/>
            <person name="Grimwood J."/>
            <person name="Schmutz J."/>
            <person name="Shapiro H."/>
            <person name="Grigoriev I.V."/>
            <person name="Buss L.W."/>
            <person name="Schierwater B."/>
            <person name="Dellaporta S.L."/>
            <person name="Rokhsar D.S."/>
        </authorList>
    </citation>
    <scope>NUCLEOTIDE SEQUENCE [LARGE SCALE GENOMIC DNA]</scope>
    <source>
        <strain evidence="3 4">Grell-BS-1999</strain>
    </source>
</reference>
<dbReference type="KEGG" id="tad:TRIADDRAFT_61215"/>
<protein>
    <submittedName>
        <fullName evidence="3">Uncharacterized protein</fullName>
    </submittedName>
</protein>
<evidence type="ECO:0000256" key="1">
    <source>
        <dbReference type="ARBA" id="ARBA00023157"/>
    </source>
</evidence>
<sequence>MALGHIDQWLILFAIALIHNHVANALHCGNTVQNIQLEQFCDCQVDCKNQYDEIGCAPINATAVQNSVTSCKGNSCSLNDGIVYTQLCKPLTCPLWKFDTRTQSTQNASCVKLPCIAGCLCGLSYMKCESGRRTKSIKRMMIPYQHVLVT</sequence>
<organism evidence="3 4">
    <name type="scientific">Trichoplax adhaerens</name>
    <name type="common">Trichoplax reptans</name>
    <dbReference type="NCBI Taxonomy" id="10228"/>
    <lineage>
        <taxon>Eukaryota</taxon>
        <taxon>Metazoa</taxon>
        <taxon>Placozoa</taxon>
        <taxon>Uniplacotomia</taxon>
        <taxon>Trichoplacea</taxon>
        <taxon>Trichoplacidae</taxon>
        <taxon>Trichoplax</taxon>
    </lineage>
</organism>
<dbReference type="AlphaFoldDB" id="B3SAC7"/>
<dbReference type="SUPFAM" id="SSF57424">
    <property type="entry name" value="LDL receptor-like module"/>
    <property type="match status" value="1"/>
</dbReference>
<feature type="chain" id="PRO_5002798579" evidence="2">
    <location>
        <begin position="26"/>
        <end position="150"/>
    </location>
</feature>
<evidence type="ECO:0000313" key="3">
    <source>
        <dbReference type="EMBL" id="EDV20291.1"/>
    </source>
</evidence>
<evidence type="ECO:0000256" key="2">
    <source>
        <dbReference type="SAM" id="SignalP"/>
    </source>
</evidence>
<dbReference type="Proteomes" id="UP000009022">
    <property type="component" value="Unassembled WGS sequence"/>
</dbReference>
<dbReference type="GeneID" id="6758454"/>
<proteinExistence type="predicted"/>
<name>B3SAC7_TRIAD</name>